<dbReference type="Proteomes" id="UP000092578">
    <property type="component" value="Unassembled WGS sequence"/>
</dbReference>
<evidence type="ECO:0000313" key="2">
    <source>
        <dbReference type="Proteomes" id="UP000092578"/>
    </source>
</evidence>
<protein>
    <submittedName>
        <fullName evidence="1">Uncharacterized protein</fullName>
    </submittedName>
</protein>
<proteinExistence type="predicted"/>
<gene>
    <name evidence="1" type="ORF">A8F95_14115</name>
</gene>
<keyword evidence="2" id="KW-1185">Reference proteome</keyword>
<name>A0A1B9AGA1_9BACI</name>
<dbReference type="InterPro" id="IPR025623">
    <property type="entry name" value="YusW"/>
</dbReference>
<dbReference type="AlphaFoldDB" id="A0A1B9AGA1"/>
<dbReference type="Pfam" id="PF14039">
    <property type="entry name" value="YusW"/>
    <property type="match status" value="1"/>
</dbReference>
<accession>A0A1B9AGA1</accession>
<dbReference type="RefSeq" id="WP_065411732.1">
    <property type="nucleotide sequence ID" value="NZ_MAYT01000029.1"/>
</dbReference>
<reference evidence="2" key="1">
    <citation type="submission" date="2016-05" db="EMBL/GenBank/DDBJ databases">
        <authorList>
            <person name="Liu B."/>
            <person name="Wang J."/>
            <person name="Zhu Y."/>
            <person name="Liu G."/>
            <person name="Chen Q."/>
            <person name="Chen Z."/>
            <person name="Lan J."/>
            <person name="Che J."/>
            <person name="Ge C."/>
            <person name="Shi H."/>
            <person name="Pan Z."/>
            <person name="Liu X."/>
        </authorList>
    </citation>
    <scope>NUCLEOTIDE SEQUENCE [LARGE SCALE GENOMIC DNA]</scope>
    <source>
        <strain evidence="2">FJAT-27215</strain>
    </source>
</reference>
<organism evidence="1 2">
    <name type="scientific">Pseudobacillus wudalianchiensis</name>
    <dbReference type="NCBI Taxonomy" id="1743143"/>
    <lineage>
        <taxon>Bacteria</taxon>
        <taxon>Bacillati</taxon>
        <taxon>Bacillota</taxon>
        <taxon>Bacilli</taxon>
        <taxon>Bacillales</taxon>
        <taxon>Bacillaceae</taxon>
        <taxon>Pseudobacillus</taxon>
    </lineage>
</organism>
<sequence length="112" mass="13128">MKGKMADLGYREFELEISYEGGKEYEAEIERNEKGAIEVKIEDELNGVEIEGKEAFKLLYPRLKEMAIKRKTPKRQAIRKALQAFHLPANYKKIEIEIMFKDGSKLEFEDKK</sequence>
<comment type="caution">
    <text evidence="1">The sequence shown here is derived from an EMBL/GenBank/DDBJ whole genome shotgun (WGS) entry which is preliminary data.</text>
</comment>
<evidence type="ECO:0000313" key="1">
    <source>
        <dbReference type="EMBL" id="OCA82859.1"/>
    </source>
</evidence>
<dbReference type="EMBL" id="MAYT01000029">
    <property type="protein sequence ID" value="OCA82859.1"/>
    <property type="molecule type" value="Genomic_DNA"/>
</dbReference>